<comment type="caution">
    <text evidence="1">The sequence shown here is derived from an EMBL/GenBank/DDBJ whole genome shotgun (WGS) entry which is preliminary data.</text>
</comment>
<dbReference type="Proteomes" id="UP000886384">
    <property type="component" value="Unassembled WGS sequence"/>
</dbReference>
<sequence>MINSANSADCCSGRVTKIFWPCNGKLVTIDVS</sequence>
<reference evidence="1" key="1">
    <citation type="journal article" date="2020" name="mSystems">
        <title>Genome- and Community-Level Interaction Insights into Carbon Utilization and Element Cycling Functions of Hydrothermarchaeota in Hydrothermal Sediment.</title>
        <authorList>
            <person name="Zhou Z."/>
            <person name="Liu Y."/>
            <person name="Xu W."/>
            <person name="Pan J."/>
            <person name="Luo Z.H."/>
            <person name="Li M."/>
        </authorList>
    </citation>
    <scope>NUCLEOTIDE SEQUENCE [LARGE SCALE GENOMIC DNA]</scope>
    <source>
        <strain evidence="1">HyVt-380</strain>
    </source>
</reference>
<proteinExistence type="predicted"/>
<evidence type="ECO:0000313" key="1">
    <source>
        <dbReference type="EMBL" id="HEC73424.1"/>
    </source>
</evidence>
<protein>
    <submittedName>
        <fullName evidence="1">Uncharacterized protein</fullName>
    </submittedName>
</protein>
<organism evidence="1">
    <name type="scientific">Methylophaga aminisulfidivorans</name>
    <dbReference type="NCBI Taxonomy" id="230105"/>
    <lineage>
        <taxon>Bacteria</taxon>
        <taxon>Pseudomonadati</taxon>
        <taxon>Pseudomonadota</taxon>
        <taxon>Gammaproteobacteria</taxon>
        <taxon>Thiotrichales</taxon>
        <taxon>Piscirickettsiaceae</taxon>
        <taxon>Methylophaga</taxon>
    </lineage>
</organism>
<name>A0A7C1VYX5_9GAMM</name>
<dbReference type="EMBL" id="DRHY01000079">
    <property type="protein sequence ID" value="HEC73424.1"/>
    <property type="molecule type" value="Genomic_DNA"/>
</dbReference>
<accession>A0A7C1VYX5</accession>
<dbReference type="AlphaFoldDB" id="A0A7C1VYX5"/>
<gene>
    <name evidence="1" type="ORF">ENI26_03510</name>
</gene>